<proteinExistence type="inferred from homology"/>
<dbReference type="Pfam" id="PF01263">
    <property type="entry name" value="Aldose_epim"/>
    <property type="match status" value="1"/>
</dbReference>
<dbReference type="GO" id="GO:0004034">
    <property type="term" value="F:aldose 1-epimerase activity"/>
    <property type="evidence" value="ECO:0007669"/>
    <property type="project" value="UniProtKB-EC"/>
</dbReference>
<keyword evidence="8" id="KW-0963">Cytoplasm</keyword>
<dbReference type="EC" id="5.1.3.3" evidence="6 12"/>
<feature type="binding site" evidence="15">
    <location>
        <begin position="224"/>
        <end position="226"/>
    </location>
    <ligand>
        <name>beta-D-galactose</name>
        <dbReference type="ChEBI" id="CHEBI:27667"/>
    </ligand>
</feature>
<feature type="binding site" evidence="15">
    <location>
        <begin position="124"/>
        <end position="125"/>
    </location>
    <ligand>
        <name>beta-D-galactose</name>
        <dbReference type="ChEBI" id="CHEBI:27667"/>
    </ligand>
</feature>
<dbReference type="InterPro" id="IPR014718">
    <property type="entry name" value="GH-type_carb-bd"/>
</dbReference>
<dbReference type="GO" id="GO:0033499">
    <property type="term" value="P:galactose catabolic process via UDP-galactose, Leloir pathway"/>
    <property type="evidence" value="ECO:0007669"/>
    <property type="project" value="TreeGrafter"/>
</dbReference>
<dbReference type="AlphaFoldDB" id="D2QWX3"/>
<evidence type="ECO:0000256" key="11">
    <source>
        <dbReference type="ARBA" id="ARBA00023277"/>
    </source>
</evidence>
<dbReference type="GO" id="GO:0030246">
    <property type="term" value="F:carbohydrate binding"/>
    <property type="evidence" value="ECO:0007669"/>
    <property type="project" value="InterPro"/>
</dbReference>
<evidence type="ECO:0000256" key="4">
    <source>
        <dbReference type="ARBA" id="ARBA00006206"/>
    </source>
</evidence>
<organism evidence="18 19">
    <name type="scientific">Pirellula staleyi (strain ATCC 27377 / DSM 6068 / ICPB 4128)</name>
    <name type="common">Pirella staleyi</name>
    <dbReference type="NCBI Taxonomy" id="530564"/>
    <lineage>
        <taxon>Bacteria</taxon>
        <taxon>Pseudomonadati</taxon>
        <taxon>Planctomycetota</taxon>
        <taxon>Planctomycetia</taxon>
        <taxon>Pirellulales</taxon>
        <taxon>Pirellulaceae</taxon>
        <taxon>Pirellula</taxon>
    </lineage>
</organism>
<dbReference type="SUPFAM" id="SSF74650">
    <property type="entry name" value="Galactose mutarotase-like"/>
    <property type="match status" value="1"/>
</dbReference>
<keyword evidence="9" id="KW-0597">Phosphoprotein</keyword>
<evidence type="ECO:0000256" key="16">
    <source>
        <dbReference type="SAM" id="MobiDB-lite"/>
    </source>
</evidence>
<reference evidence="18 19" key="1">
    <citation type="journal article" date="2009" name="Stand. Genomic Sci.">
        <title>Complete genome sequence of Pirellula staleyi type strain (ATCC 27377).</title>
        <authorList>
            <person name="Clum A."/>
            <person name="Tindall B.J."/>
            <person name="Sikorski J."/>
            <person name="Ivanova N."/>
            <person name="Mavrommatis K."/>
            <person name="Lucas S."/>
            <person name="Glavina del Rio T."/>
            <person name="Nolan M."/>
            <person name="Chen F."/>
            <person name="Tice H."/>
            <person name="Pitluck S."/>
            <person name="Cheng J.F."/>
            <person name="Chertkov O."/>
            <person name="Brettin T."/>
            <person name="Han C."/>
            <person name="Detter J.C."/>
            <person name="Kuske C."/>
            <person name="Bruce D."/>
            <person name="Goodwin L."/>
            <person name="Ovchinikova G."/>
            <person name="Pati A."/>
            <person name="Mikhailova N."/>
            <person name="Chen A."/>
            <person name="Palaniappan K."/>
            <person name="Land M."/>
            <person name="Hauser L."/>
            <person name="Chang Y.J."/>
            <person name="Jeffries C.D."/>
            <person name="Chain P."/>
            <person name="Rohde M."/>
            <person name="Goker M."/>
            <person name="Bristow J."/>
            <person name="Eisen J.A."/>
            <person name="Markowitz V."/>
            <person name="Hugenholtz P."/>
            <person name="Kyrpides N.C."/>
            <person name="Klenk H.P."/>
            <person name="Lapidus A."/>
        </authorList>
    </citation>
    <scope>NUCLEOTIDE SEQUENCE [LARGE SCALE GENOMIC DNA]</scope>
    <source>
        <strain evidence="19">ATCC 27377 / DSM 6068 / ICPB 4128</strain>
    </source>
</reference>
<feature type="chain" id="PRO_5003034352" description="Aldose 1-epimerase" evidence="17">
    <location>
        <begin position="33"/>
        <end position="394"/>
    </location>
</feature>
<dbReference type="InterPro" id="IPR047215">
    <property type="entry name" value="Galactose_mutarotase-like"/>
</dbReference>
<dbReference type="GO" id="GO:0005737">
    <property type="term" value="C:cytoplasm"/>
    <property type="evidence" value="ECO:0007669"/>
    <property type="project" value="UniProtKB-SubCell"/>
</dbReference>
<comment type="subunit">
    <text evidence="5">Monomer.</text>
</comment>
<feature type="active site" description="Proton acceptor" evidence="13">
    <location>
        <position position="358"/>
    </location>
</feature>
<feature type="active site" description="Proton donor" evidence="13">
    <location>
        <position position="224"/>
    </location>
</feature>
<dbReference type="Gene3D" id="2.70.98.10">
    <property type="match status" value="1"/>
</dbReference>
<evidence type="ECO:0000256" key="12">
    <source>
        <dbReference type="PIRNR" id="PIRNR005096"/>
    </source>
</evidence>
<feature type="binding site" evidence="14">
    <location>
        <position position="296"/>
    </location>
    <ligand>
        <name>beta-D-galactose</name>
        <dbReference type="ChEBI" id="CHEBI:27667"/>
    </ligand>
</feature>
<evidence type="ECO:0000256" key="5">
    <source>
        <dbReference type="ARBA" id="ARBA00011245"/>
    </source>
</evidence>
<dbReference type="eggNOG" id="COG2017">
    <property type="taxonomic scope" value="Bacteria"/>
</dbReference>
<evidence type="ECO:0000256" key="8">
    <source>
        <dbReference type="ARBA" id="ARBA00022490"/>
    </source>
</evidence>
<evidence type="ECO:0000256" key="14">
    <source>
        <dbReference type="PIRSR" id="PIRSR005096-2"/>
    </source>
</evidence>
<evidence type="ECO:0000256" key="9">
    <source>
        <dbReference type="ARBA" id="ARBA00022553"/>
    </source>
</evidence>
<comment type="pathway">
    <text evidence="3 12">Carbohydrate metabolism; hexose metabolism.</text>
</comment>
<comment type="catalytic activity">
    <reaction evidence="1 12">
        <text>alpha-D-glucose = beta-D-glucose</text>
        <dbReference type="Rhea" id="RHEA:10264"/>
        <dbReference type="ChEBI" id="CHEBI:15903"/>
        <dbReference type="ChEBI" id="CHEBI:17925"/>
        <dbReference type="EC" id="5.1.3.3"/>
    </reaction>
</comment>
<dbReference type="InterPro" id="IPR008183">
    <property type="entry name" value="Aldose_1/G6P_1-epimerase"/>
</dbReference>
<dbReference type="Proteomes" id="UP000001887">
    <property type="component" value="Chromosome"/>
</dbReference>
<dbReference type="HOGENOM" id="CLU_031753_2_0_0"/>
<dbReference type="STRING" id="530564.Psta_1401"/>
<dbReference type="EMBL" id="CP001848">
    <property type="protein sequence ID" value="ADB16077.1"/>
    <property type="molecule type" value="Genomic_DNA"/>
</dbReference>
<dbReference type="GO" id="GO:0006006">
    <property type="term" value="P:glucose metabolic process"/>
    <property type="evidence" value="ECO:0007669"/>
    <property type="project" value="TreeGrafter"/>
</dbReference>
<evidence type="ECO:0000256" key="17">
    <source>
        <dbReference type="SAM" id="SignalP"/>
    </source>
</evidence>
<evidence type="ECO:0000256" key="7">
    <source>
        <dbReference type="ARBA" id="ARBA00014165"/>
    </source>
</evidence>
<comment type="similarity">
    <text evidence="4 12">Belongs to the aldose epimerase family.</text>
</comment>
<evidence type="ECO:0000313" key="18">
    <source>
        <dbReference type="EMBL" id="ADB16077.1"/>
    </source>
</evidence>
<evidence type="ECO:0000256" key="3">
    <source>
        <dbReference type="ARBA" id="ARBA00005028"/>
    </source>
</evidence>
<evidence type="ECO:0000313" key="19">
    <source>
        <dbReference type="Proteomes" id="UP000001887"/>
    </source>
</evidence>
<feature type="signal peptide" evidence="17">
    <location>
        <begin position="1"/>
        <end position="32"/>
    </location>
</feature>
<dbReference type="NCBIfam" id="NF008277">
    <property type="entry name" value="PRK11055.1"/>
    <property type="match status" value="1"/>
</dbReference>
<dbReference type="InterPro" id="IPR011013">
    <property type="entry name" value="Gal_mutarotase_sf_dom"/>
</dbReference>
<dbReference type="KEGG" id="psl:Psta_1401"/>
<evidence type="ECO:0000256" key="6">
    <source>
        <dbReference type="ARBA" id="ARBA00013185"/>
    </source>
</evidence>
<keyword evidence="19" id="KW-1185">Reference proteome</keyword>
<dbReference type="UniPathway" id="UPA00242"/>
<dbReference type="PROSITE" id="PS00545">
    <property type="entry name" value="ALDOSE_1_EPIMERASE"/>
    <property type="match status" value="1"/>
</dbReference>
<name>D2QWX3_PIRSD</name>
<dbReference type="PANTHER" id="PTHR10091">
    <property type="entry name" value="ALDOSE-1-EPIMERASE"/>
    <property type="match status" value="1"/>
</dbReference>
<dbReference type="PIRSF" id="PIRSF005096">
    <property type="entry name" value="GALM"/>
    <property type="match status" value="1"/>
</dbReference>
<protein>
    <recommendedName>
        <fullName evidence="7 12">Aldose 1-epimerase</fullName>
        <ecNumber evidence="6 12">5.1.3.3</ecNumber>
    </recommendedName>
</protein>
<feature type="region of interest" description="Disordered" evidence="16">
    <location>
        <begin position="32"/>
        <end position="54"/>
    </location>
</feature>
<evidence type="ECO:0000256" key="15">
    <source>
        <dbReference type="PIRSR" id="PIRSR005096-3"/>
    </source>
</evidence>
<gene>
    <name evidence="18" type="ordered locus">Psta_1401</name>
</gene>
<evidence type="ECO:0000256" key="13">
    <source>
        <dbReference type="PIRSR" id="PIRSR005096-1"/>
    </source>
</evidence>
<dbReference type="CDD" id="cd09019">
    <property type="entry name" value="galactose_mutarotase_like"/>
    <property type="match status" value="1"/>
</dbReference>
<sequence length="394" mass="42671" precursor="true">MLRFFSPFGISVGVLILGTLLLVSSTFAPALAADDSSSPATKKSMSIAKHSIGKTKDGTPMEMYSLDNGSGLRVKLINYGATVVSVESPDREGKFTNLTLSFESPTGYLERHPYFGSTVGRYCNRIAKGKFKLDGAEYTLAVNNGPNHLHGGLKAFDAVVWNAEEVKTDSSVGIKFSYTSKDGEEGYPGNLRAQVTYSVTKDNELRMEYEATTDKATVVNLTNHCYWNLGGAGSGQILDHHLQIEADKFLPVDAGGIPTGELAPVKGTAMDFTKTEKIGARIDELKKEPHTTKGYDHCYVLRNQDAKLALAATVKDPKSGRVMTISTTEPGIQLYCGNFLDGSEGGGGFKQHEAFCLETQHYPDSPNQPAFPSTVLKPGAKYQSTTVHQFSVEK</sequence>
<evidence type="ECO:0000256" key="2">
    <source>
        <dbReference type="ARBA" id="ARBA00004496"/>
    </source>
</evidence>
<keyword evidence="11 12" id="KW-0119">Carbohydrate metabolism</keyword>
<comment type="subcellular location">
    <subcellularLocation>
        <location evidence="2">Cytoplasm</location>
    </subcellularLocation>
</comment>
<dbReference type="InterPro" id="IPR018052">
    <property type="entry name" value="Ald1_epimerase_CS"/>
</dbReference>
<evidence type="ECO:0000256" key="10">
    <source>
        <dbReference type="ARBA" id="ARBA00023235"/>
    </source>
</evidence>
<keyword evidence="17" id="KW-0732">Signal</keyword>
<dbReference type="FunFam" id="2.70.98.10:FF:000003">
    <property type="entry name" value="Aldose 1-epimerase"/>
    <property type="match status" value="1"/>
</dbReference>
<keyword evidence="10 12" id="KW-0413">Isomerase</keyword>
<dbReference type="OrthoDB" id="9779408at2"/>
<accession>D2QWX3</accession>
<evidence type="ECO:0000256" key="1">
    <source>
        <dbReference type="ARBA" id="ARBA00001614"/>
    </source>
</evidence>
<dbReference type="PANTHER" id="PTHR10091:SF0">
    <property type="entry name" value="GALACTOSE MUTAROTASE"/>
    <property type="match status" value="1"/>
</dbReference>
<dbReference type="InterPro" id="IPR015443">
    <property type="entry name" value="Aldose_1-epimerase"/>
</dbReference>